<gene>
    <name evidence="10" type="ORF">OZSIB_3645</name>
</gene>
<dbReference type="GO" id="GO:0016780">
    <property type="term" value="F:phosphotransferase activity, for other substituted phosphate groups"/>
    <property type="evidence" value="ECO:0007669"/>
    <property type="project" value="TreeGrafter"/>
</dbReference>
<feature type="transmembrane region" description="Helical" evidence="8">
    <location>
        <begin position="129"/>
        <end position="153"/>
    </location>
</feature>
<evidence type="ECO:0000256" key="5">
    <source>
        <dbReference type="ARBA" id="ARBA00022989"/>
    </source>
</evidence>
<keyword evidence="6 8" id="KW-0472">Membrane</keyword>
<evidence type="ECO:0000256" key="4">
    <source>
        <dbReference type="ARBA" id="ARBA00022692"/>
    </source>
</evidence>
<feature type="transmembrane region" description="Helical" evidence="8">
    <location>
        <begin position="62"/>
        <end position="83"/>
    </location>
</feature>
<dbReference type="InterPro" id="IPR003362">
    <property type="entry name" value="Bact_transf"/>
</dbReference>
<accession>A0A367ZS20</accession>
<feature type="transmembrane region" description="Helical" evidence="8">
    <location>
        <begin position="21"/>
        <end position="50"/>
    </location>
</feature>
<proteinExistence type="inferred from homology"/>
<evidence type="ECO:0000259" key="9">
    <source>
        <dbReference type="Pfam" id="PF02397"/>
    </source>
</evidence>
<comment type="caution">
    <text evidence="10">The sequence shown here is derived from an EMBL/GenBank/DDBJ whole genome shotgun (WGS) entry which is preliminary data.</text>
</comment>
<dbReference type="PANTHER" id="PTHR30576">
    <property type="entry name" value="COLANIC BIOSYNTHESIS UDP-GLUCOSE LIPID CARRIER TRANSFERASE"/>
    <property type="match status" value="1"/>
</dbReference>
<comment type="subcellular location">
    <subcellularLocation>
        <location evidence="1">Membrane</location>
        <topology evidence="1">Multi-pass membrane protein</topology>
    </subcellularLocation>
</comment>
<keyword evidence="3 10" id="KW-0808">Transferase</keyword>
<evidence type="ECO:0000256" key="6">
    <source>
        <dbReference type="ARBA" id="ARBA00023136"/>
    </source>
</evidence>
<feature type="transmembrane region" description="Helical" evidence="8">
    <location>
        <begin position="285"/>
        <end position="308"/>
    </location>
</feature>
<feature type="domain" description="Bacterial sugar transferase" evidence="9">
    <location>
        <begin position="280"/>
        <end position="457"/>
    </location>
</feature>
<evidence type="ECO:0000313" key="11">
    <source>
        <dbReference type="Proteomes" id="UP000252355"/>
    </source>
</evidence>
<keyword evidence="5 8" id="KW-1133">Transmembrane helix</keyword>
<sequence length="491" mass="56402">MTTPHRAAKRRRWMLRVPPSAEWLFSLGLIALDAFILNAIFLWVFALWLAHNPNQELYLASYYHVRMGLFGMFLVFGTIFDIYRLRSFLAASDILSHTTATLLSTFLAFNILVFLWRPLAYLVHTFPRPIILLSTGLSILAIFLVRVLLARVFKPQPLLRRALIVGDEAEGKRILKHFHSRGGVRFRLMGIHPAERIDAVASEVIFHQIHEVIITDPKVSLDVFWARIFWMRKEEPHAFNVRLVNDPSQATGNIGLSSLEDFPMTTIPALPLSRWQRVIKRGFDVAFALFALAITSPVMAAAALLVHLDSPGPIFFKQRRVGRYGKEYDLIKFRSMRVGAEAQTGPKIATADDPRVTRVGRYLRRFGIDELPQFFHVLTGDMSVVGPRPERPFFVSKHLEFQGRRLSVRPGVTGLAAVNARYYLRLVDKVLYDYYYLDHYHLILDIKIIFQTVWVLLFESDKALEDVHHPKDRMEPPPAEEPLPTSRKDNP</sequence>
<evidence type="ECO:0000256" key="1">
    <source>
        <dbReference type="ARBA" id="ARBA00004141"/>
    </source>
</evidence>
<keyword evidence="4 8" id="KW-0812">Transmembrane</keyword>
<evidence type="ECO:0000256" key="8">
    <source>
        <dbReference type="SAM" id="Phobius"/>
    </source>
</evidence>
<evidence type="ECO:0000256" key="2">
    <source>
        <dbReference type="ARBA" id="ARBA00006464"/>
    </source>
</evidence>
<feature type="transmembrane region" description="Helical" evidence="8">
    <location>
        <begin position="95"/>
        <end position="117"/>
    </location>
</feature>
<protein>
    <submittedName>
        <fullName evidence="10">Bacterial sugar transferase</fullName>
    </submittedName>
</protein>
<evidence type="ECO:0000256" key="7">
    <source>
        <dbReference type="SAM" id="MobiDB-lite"/>
    </source>
</evidence>
<dbReference type="AlphaFoldDB" id="A0A367ZS20"/>
<dbReference type="GO" id="GO:0016020">
    <property type="term" value="C:membrane"/>
    <property type="evidence" value="ECO:0007669"/>
    <property type="project" value="UniProtKB-SubCell"/>
</dbReference>
<name>A0A367ZS20_9BACT</name>
<dbReference type="EMBL" id="QOQW01000008">
    <property type="protein sequence ID" value="RCK80141.1"/>
    <property type="molecule type" value="Genomic_DNA"/>
</dbReference>
<evidence type="ECO:0000256" key="3">
    <source>
        <dbReference type="ARBA" id="ARBA00022679"/>
    </source>
</evidence>
<dbReference type="NCBIfam" id="TIGR03025">
    <property type="entry name" value="EPS_sugtrans"/>
    <property type="match status" value="1"/>
</dbReference>
<organism evidence="10 11">
    <name type="scientific">Candidatus Ozemobacter sibiricus</name>
    <dbReference type="NCBI Taxonomy" id="2268124"/>
    <lineage>
        <taxon>Bacteria</taxon>
        <taxon>Candidatus Ozemobacteria</taxon>
        <taxon>Candidatus Ozemobacterales</taxon>
        <taxon>Candidatus Ozemobacteraceae</taxon>
        <taxon>Candidatus Ozemobacter</taxon>
    </lineage>
</organism>
<dbReference type="PANTHER" id="PTHR30576:SF0">
    <property type="entry name" value="UNDECAPRENYL-PHOSPHATE N-ACETYLGALACTOSAMINYL 1-PHOSPHATE TRANSFERASE-RELATED"/>
    <property type="match status" value="1"/>
</dbReference>
<dbReference type="Proteomes" id="UP000252355">
    <property type="component" value="Unassembled WGS sequence"/>
</dbReference>
<evidence type="ECO:0000313" key="10">
    <source>
        <dbReference type="EMBL" id="RCK80141.1"/>
    </source>
</evidence>
<comment type="similarity">
    <text evidence="2">Belongs to the bacterial sugar transferase family.</text>
</comment>
<dbReference type="Pfam" id="PF02397">
    <property type="entry name" value="Bac_transf"/>
    <property type="match status" value="1"/>
</dbReference>
<feature type="region of interest" description="Disordered" evidence="7">
    <location>
        <begin position="468"/>
        <end position="491"/>
    </location>
</feature>
<reference evidence="10 11" key="1">
    <citation type="submission" date="2018-05" db="EMBL/GenBank/DDBJ databases">
        <title>A metagenomic window into the 2 km-deep terrestrial subsurface aquifer revealed taxonomically and functionally diverse microbial community comprising novel uncultured bacterial lineages.</title>
        <authorList>
            <person name="Kadnikov V.V."/>
            <person name="Mardanov A.V."/>
            <person name="Beletsky A.V."/>
            <person name="Banks D."/>
            <person name="Pimenov N.V."/>
            <person name="Frank Y.A."/>
            <person name="Karnachuk O.V."/>
            <person name="Ravin N.V."/>
        </authorList>
    </citation>
    <scope>NUCLEOTIDE SEQUENCE [LARGE SCALE GENOMIC DNA]</scope>
    <source>
        <strain evidence="10">BY5</strain>
    </source>
</reference>
<dbReference type="InterPro" id="IPR017475">
    <property type="entry name" value="EPS_sugar_tfrase"/>
</dbReference>